<dbReference type="GeneID" id="18164103"/>
<dbReference type="InterPro" id="IPR036249">
    <property type="entry name" value="Thioredoxin-like_sf"/>
</dbReference>
<evidence type="ECO:0000313" key="3">
    <source>
        <dbReference type="EMBL" id="EGX93805.1"/>
    </source>
</evidence>
<gene>
    <name evidence="3" type="ORF">CCM_02074</name>
</gene>
<dbReference type="InterPro" id="IPR050620">
    <property type="entry name" value="Thioredoxin_H-type-like"/>
</dbReference>
<proteinExistence type="predicted"/>
<dbReference type="OrthoDB" id="10263751at2759"/>
<dbReference type="HOGENOM" id="CLU_090389_14_0_1"/>
<feature type="domain" description="Thioredoxin" evidence="2">
    <location>
        <begin position="1"/>
        <end position="108"/>
    </location>
</feature>
<dbReference type="AlphaFoldDB" id="G3JCJ3"/>
<protein>
    <submittedName>
        <fullName evidence="3">Thioredoxin M-type</fullName>
    </submittedName>
</protein>
<feature type="region of interest" description="Disordered" evidence="1">
    <location>
        <begin position="133"/>
        <end position="153"/>
    </location>
</feature>
<dbReference type="eggNOG" id="KOG0908">
    <property type="taxonomic scope" value="Eukaryota"/>
</dbReference>
<dbReference type="PROSITE" id="PS51352">
    <property type="entry name" value="THIOREDOXIN_2"/>
    <property type="match status" value="1"/>
</dbReference>
<dbReference type="EMBL" id="JH126400">
    <property type="protein sequence ID" value="EGX93805.1"/>
    <property type="molecule type" value="Genomic_DNA"/>
</dbReference>
<dbReference type="Pfam" id="PF00085">
    <property type="entry name" value="Thioredoxin"/>
    <property type="match status" value="1"/>
</dbReference>
<organism evidence="3 4">
    <name type="scientific">Cordyceps militaris (strain CM01)</name>
    <name type="common">Caterpillar fungus</name>
    <dbReference type="NCBI Taxonomy" id="983644"/>
    <lineage>
        <taxon>Eukaryota</taxon>
        <taxon>Fungi</taxon>
        <taxon>Dikarya</taxon>
        <taxon>Ascomycota</taxon>
        <taxon>Pezizomycotina</taxon>
        <taxon>Sordariomycetes</taxon>
        <taxon>Hypocreomycetidae</taxon>
        <taxon>Hypocreales</taxon>
        <taxon>Cordycipitaceae</taxon>
        <taxon>Cordyceps</taxon>
    </lineage>
</organism>
<dbReference type="PANTHER" id="PTHR10438:SF468">
    <property type="entry name" value="THIOREDOXIN-1-RELATED"/>
    <property type="match status" value="1"/>
</dbReference>
<dbReference type="VEuPathDB" id="FungiDB:CCM_02074"/>
<name>G3JCJ3_CORMM</name>
<accession>G3JCJ3</accession>
<reference evidence="3 4" key="1">
    <citation type="journal article" date="2011" name="Genome Biol.">
        <title>Genome sequence of the insect pathogenic fungus Cordyceps militaris, a valued traditional Chinese medicine.</title>
        <authorList>
            <person name="Zheng P."/>
            <person name="Xia Y."/>
            <person name="Xiao G."/>
            <person name="Xiong C."/>
            <person name="Hu X."/>
            <person name="Zhang S."/>
            <person name="Zheng H."/>
            <person name="Huang Y."/>
            <person name="Zhou Y."/>
            <person name="Wang S."/>
            <person name="Zhao G.P."/>
            <person name="Liu X."/>
            <person name="St Leger R.J."/>
            <person name="Wang C."/>
        </authorList>
    </citation>
    <scope>NUCLEOTIDE SEQUENCE [LARGE SCALE GENOMIC DNA]</scope>
    <source>
        <strain evidence="3 4">CM01</strain>
    </source>
</reference>
<evidence type="ECO:0000313" key="4">
    <source>
        <dbReference type="Proteomes" id="UP000001610"/>
    </source>
</evidence>
<dbReference type="InterPro" id="IPR013766">
    <property type="entry name" value="Thioredoxin_domain"/>
</dbReference>
<evidence type="ECO:0000259" key="2">
    <source>
        <dbReference type="PROSITE" id="PS51352"/>
    </source>
</evidence>
<keyword evidence="4" id="KW-1185">Reference proteome</keyword>
<dbReference type="KEGG" id="cmt:CCM_02074"/>
<dbReference type="RefSeq" id="XP_006667291.1">
    <property type="nucleotide sequence ID" value="XM_006667228.1"/>
</dbReference>
<dbReference type="SUPFAM" id="SSF52833">
    <property type="entry name" value="Thioredoxin-like"/>
    <property type="match status" value="1"/>
</dbReference>
<dbReference type="PANTHER" id="PTHR10438">
    <property type="entry name" value="THIOREDOXIN"/>
    <property type="match status" value="1"/>
</dbReference>
<evidence type="ECO:0000256" key="1">
    <source>
        <dbReference type="SAM" id="MobiDB-lite"/>
    </source>
</evidence>
<dbReference type="OMA" id="QASASWC"/>
<dbReference type="Gene3D" id="3.40.30.10">
    <property type="entry name" value="Glutaredoxin"/>
    <property type="match status" value="1"/>
</dbReference>
<dbReference type="Proteomes" id="UP000001610">
    <property type="component" value="Unassembled WGS sequence"/>
</dbReference>
<dbReference type="STRING" id="983644.G3JCJ3"/>
<dbReference type="CDD" id="cd02947">
    <property type="entry name" value="TRX_family"/>
    <property type="match status" value="1"/>
</dbReference>
<dbReference type="InParanoid" id="G3JCJ3"/>
<sequence length="153" mass="16910">MSIVDIKTKAQFDELVQKTPYVALQAHAVWCGPCKAISPFFTKFATALALPEKYTFARFDTDEVPDLAFELGVRSIPAFFFFEKGDKTADLTAPKPPALQKVVEDLSTKAKAADARSLSGEWTRTIPATRRTKTCNIPGASNGRIEQRRVARS</sequence>